<dbReference type="GO" id="GO:0022857">
    <property type="term" value="F:transmembrane transporter activity"/>
    <property type="evidence" value="ECO:0007669"/>
    <property type="project" value="InterPro"/>
</dbReference>
<dbReference type="InterPro" id="IPR036259">
    <property type="entry name" value="MFS_trans_sf"/>
</dbReference>
<feature type="domain" description="Major facilitator superfamily (MFS) profile" evidence="8">
    <location>
        <begin position="1"/>
        <end position="411"/>
    </location>
</feature>
<evidence type="ECO:0000313" key="9">
    <source>
        <dbReference type="EMBL" id="KAK7734975.1"/>
    </source>
</evidence>
<dbReference type="Gene3D" id="1.20.1720.10">
    <property type="entry name" value="Multidrug resistance protein D"/>
    <property type="match status" value="1"/>
</dbReference>
<dbReference type="Proteomes" id="UP001320245">
    <property type="component" value="Unassembled WGS sequence"/>
</dbReference>
<dbReference type="GO" id="GO:0005886">
    <property type="term" value="C:plasma membrane"/>
    <property type="evidence" value="ECO:0007669"/>
    <property type="project" value="TreeGrafter"/>
</dbReference>
<proteinExistence type="predicted"/>
<dbReference type="Pfam" id="PF07690">
    <property type="entry name" value="MFS_1"/>
    <property type="match status" value="1"/>
</dbReference>
<comment type="caution">
    <text evidence="9">The sequence shown here is derived from an EMBL/GenBank/DDBJ whole genome shotgun (WGS) entry which is preliminary data.</text>
</comment>
<protein>
    <recommendedName>
        <fullName evidence="8">Major facilitator superfamily (MFS) profile domain-containing protein</fullName>
    </recommendedName>
</protein>
<feature type="transmembrane region" description="Helical" evidence="7">
    <location>
        <begin position="281"/>
        <end position="303"/>
    </location>
</feature>
<dbReference type="AlphaFoldDB" id="A0AAN9YDI2"/>
<feature type="transmembrane region" description="Helical" evidence="7">
    <location>
        <begin position="206"/>
        <end position="228"/>
    </location>
</feature>
<dbReference type="SUPFAM" id="SSF103473">
    <property type="entry name" value="MFS general substrate transporter"/>
    <property type="match status" value="1"/>
</dbReference>
<keyword evidence="3 7" id="KW-0812">Transmembrane</keyword>
<evidence type="ECO:0000256" key="5">
    <source>
        <dbReference type="ARBA" id="ARBA00023136"/>
    </source>
</evidence>
<evidence type="ECO:0000256" key="7">
    <source>
        <dbReference type="SAM" id="Phobius"/>
    </source>
</evidence>
<dbReference type="InterPro" id="IPR011701">
    <property type="entry name" value="MFS"/>
</dbReference>
<feature type="transmembrane region" description="Helical" evidence="7">
    <location>
        <begin position="388"/>
        <end position="408"/>
    </location>
</feature>
<feature type="compositionally biased region" description="Basic and acidic residues" evidence="6">
    <location>
        <begin position="493"/>
        <end position="511"/>
    </location>
</feature>
<dbReference type="PANTHER" id="PTHR23501">
    <property type="entry name" value="MAJOR FACILITATOR SUPERFAMILY"/>
    <property type="match status" value="1"/>
</dbReference>
<keyword evidence="2" id="KW-0813">Transport</keyword>
<evidence type="ECO:0000256" key="2">
    <source>
        <dbReference type="ARBA" id="ARBA00022448"/>
    </source>
</evidence>
<accession>A0AAN9YDI2</accession>
<dbReference type="FunFam" id="1.20.1250.20:FF:000196">
    <property type="entry name" value="MFS toxin efflux pump (AflT)"/>
    <property type="match status" value="1"/>
</dbReference>
<feature type="region of interest" description="Disordered" evidence="6">
    <location>
        <begin position="414"/>
        <end position="543"/>
    </location>
</feature>
<evidence type="ECO:0000313" key="10">
    <source>
        <dbReference type="Proteomes" id="UP001320245"/>
    </source>
</evidence>
<keyword evidence="5 7" id="KW-0472">Membrane</keyword>
<evidence type="ECO:0000256" key="6">
    <source>
        <dbReference type="SAM" id="MobiDB-lite"/>
    </source>
</evidence>
<organism evidence="9 10">
    <name type="scientific">Cytospora paraplurivora</name>
    <dbReference type="NCBI Taxonomy" id="2898453"/>
    <lineage>
        <taxon>Eukaryota</taxon>
        <taxon>Fungi</taxon>
        <taxon>Dikarya</taxon>
        <taxon>Ascomycota</taxon>
        <taxon>Pezizomycotina</taxon>
        <taxon>Sordariomycetes</taxon>
        <taxon>Sordariomycetidae</taxon>
        <taxon>Diaporthales</taxon>
        <taxon>Cytosporaceae</taxon>
        <taxon>Cytospora</taxon>
    </lineage>
</organism>
<feature type="transmembrane region" description="Helical" evidence="7">
    <location>
        <begin position="52"/>
        <end position="72"/>
    </location>
</feature>
<dbReference type="InterPro" id="IPR020846">
    <property type="entry name" value="MFS_dom"/>
</dbReference>
<feature type="compositionally biased region" description="Basic and acidic residues" evidence="6">
    <location>
        <begin position="464"/>
        <end position="484"/>
    </location>
</feature>
<feature type="transmembrane region" description="Helical" evidence="7">
    <location>
        <begin position="248"/>
        <end position="269"/>
    </location>
</feature>
<comment type="subcellular location">
    <subcellularLocation>
        <location evidence="1">Membrane</location>
        <topology evidence="1">Multi-pass membrane protein</topology>
    </subcellularLocation>
</comment>
<evidence type="ECO:0000256" key="4">
    <source>
        <dbReference type="ARBA" id="ARBA00022989"/>
    </source>
</evidence>
<name>A0AAN9YDI2_9PEZI</name>
<feature type="transmembrane region" description="Helical" evidence="7">
    <location>
        <begin position="84"/>
        <end position="103"/>
    </location>
</feature>
<evidence type="ECO:0000259" key="8">
    <source>
        <dbReference type="PROSITE" id="PS50850"/>
    </source>
</evidence>
<keyword evidence="4 7" id="KW-1133">Transmembrane helix</keyword>
<keyword evidence="10" id="KW-1185">Reference proteome</keyword>
<reference evidence="9 10" key="1">
    <citation type="journal article" date="2023" name="PLoS ONE">
        <title>Cytospora paraplurivora sp. nov. isolated from orchards with fruit tree decline syndrome in Ontario, Canada.</title>
        <authorList>
            <person name="Ilyukhin E."/>
            <person name="Nguyen H.D.T."/>
            <person name="Castle A.J."/>
            <person name="Ellouze W."/>
        </authorList>
    </citation>
    <scope>NUCLEOTIDE SEQUENCE [LARGE SCALE GENOMIC DNA]</scope>
    <source>
        <strain evidence="9 10">FDS-564</strain>
    </source>
</reference>
<dbReference type="PROSITE" id="PS50850">
    <property type="entry name" value="MFS"/>
    <property type="match status" value="1"/>
</dbReference>
<evidence type="ECO:0000256" key="1">
    <source>
        <dbReference type="ARBA" id="ARBA00004141"/>
    </source>
</evidence>
<sequence length="543" mass="58175">MLTTSAAQLLFGRLYKFYNMKWVFLSCVIIFEVGSTLCGAAPSSSVFIAGRAIAGLGSAGIFSGAMLIMIPMVPLHKRPMFQSMFGMIFGIASVLGPLVGGAFTRAVTWRVFMSFFWNPPYRKLEPTPILNHIKRLDPLGTLFFIPSVVCLLLALQWGGATYAWGNWRIIVLFIFFGGLGLSFAAVQIYMPHTASIPPRLIKQRTVFLSTSFTFWLSGSMLMLVYYLPIWLLSLVASSILNGFGTSKIGYYVPSMLFSPSIMAIGEGLLSTLTRGSAQSHWVGYQFLSGFGLGLGMQTGSLAVQTVLPMADVPQGIALIFFTQQLGGAIFTTVGQTILSNLLVSQLTGIPGVDPNEVINNGATELTSIVPAEDVDVVIGAYNHALTRIFLTAMGLALAAFLSAAGMEWKSIKKNKPGKPGVGGGPGASPAGPTTGLASTSSRTISVPATVSEAGIAANPPKAEGTQRTREHQQEEAEQRTDVEQGKQGTNSEQRTDAEERTDEVKDVRSDQEVDDTQEAEGDHEQGLGSKAERKTESTSNAEG</sequence>
<feature type="transmembrane region" description="Helical" evidence="7">
    <location>
        <begin position="20"/>
        <end position="40"/>
    </location>
</feature>
<feature type="transmembrane region" description="Helical" evidence="7">
    <location>
        <begin position="139"/>
        <end position="159"/>
    </location>
</feature>
<gene>
    <name evidence="9" type="ORF">SLS53_007752</name>
</gene>
<feature type="compositionally biased region" description="Polar residues" evidence="6">
    <location>
        <begin position="436"/>
        <end position="448"/>
    </location>
</feature>
<feature type="compositionally biased region" description="Basic and acidic residues" evidence="6">
    <location>
        <begin position="520"/>
        <end position="536"/>
    </location>
</feature>
<feature type="transmembrane region" description="Helical" evidence="7">
    <location>
        <begin position="165"/>
        <end position="186"/>
    </location>
</feature>
<dbReference type="PANTHER" id="PTHR23501:SF201">
    <property type="entry name" value="MFS AFLATOXIN EFFLUX PUMP"/>
    <property type="match status" value="1"/>
</dbReference>
<dbReference type="EMBL" id="JAJSPL020000041">
    <property type="protein sequence ID" value="KAK7734975.1"/>
    <property type="molecule type" value="Genomic_DNA"/>
</dbReference>
<evidence type="ECO:0000256" key="3">
    <source>
        <dbReference type="ARBA" id="ARBA00022692"/>
    </source>
</evidence>